<comment type="catalytic activity">
    <reaction evidence="12 13">
        <text>GMP + ATP = GDP + ADP</text>
        <dbReference type="Rhea" id="RHEA:20780"/>
        <dbReference type="ChEBI" id="CHEBI:30616"/>
        <dbReference type="ChEBI" id="CHEBI:58115"/>
        <dbReference type="ChEBI" id="CHEBI:58189"/>
        <dbReference type="ChEBI" id="CHEBI:456216"/>
        <dbReference type="EC" id="2.7.4.8"/>
    </reaction>
</comment>
<dbReference type="HAMAP" id="MF_00328">
    <property type="entry name" value="Guanylate_kinase"/>
    <property type="match status" value="1"/>
</dbReference>
<dbReference type="PROSITE" id="PS50052">
    <property type="entry name" value="GUANYLATE_KINASE_2"/>
    <property type="match status" value="1"/>
</dbReference>
<evidence type="ECO:0000256" key="8">
    <source>
        <dbReference type="ARBA" id="ARBA00022741"/>
    </source>
</evidence>
<keyword evidence="6 13" id="KW-0963">Cytoplasm</keyword>
<dbReference type="InterPro" id="IPR008144">
    <property type="entry name" value="Guanylate_kin-like_dom"/>
</dbReference>
<evidence type="ECO:0000256" key="5">
    <source>
        <dbReference type="ARBA" id="ARBA00016296"/>
    </source>
</evidence>
<evidence type="ECO:0000313" key="16">
    <source>
        <dbReference type="Proteomes" id="UP000070250"/>
    </source>
</evidence>
<dbReference type="InterPro" id="IPR008145">
    <property type="entry name" value="GK/Ca_channel_bsu"/>
</dbReference>
<dbReference type="OrthoDB" id="9808150at2"/>
<dbReference type="GO" id="GO:0005829">
    <property type="term" value="C:cytosol"/>
    <property type="evidence" value="ECO:0007669"/>
    <property type="project" value="TreeGrafter"/>
</dbReference>
<dbReference type="STRING" id="465721.ACG33_14555"/>
<dbReference type="KEGG" id="sdf:ACG33_14555"/>
<protein>
    <recommendedName>
        <fullName evidence="5 13">Guanylate kinase</fullName>
        <ecNumber evidence="4 13">2.7.4.8</ecNumber>
    </recommendedName>
    <alternativeName>
        <fullName evidence="11 13">GMP kinase</fullName>
    </alternativeName>
</protein>
<name>A0A127FEK4_STEDE</name>
<dbReference type="NCBIfam" id="TIGR03263">
    <property type="entry name" value="guanyl_kin"/>
    <property type="match status" value="1"/>
</dbReference>
<evidence type="ECO:0000256" key="9">
    <source>
        <dbReference type="ARBA" id="ARBA00022777"/>
    </source>
</evidence>
<dbReference type="RefSeq" id="WP_066922259.1">
    <property type="nucleotide sequence ID" value="NZ_CP011971.1"/>
</dbReference>
<dbReference type="EMBL" id="CP011971">
    <property type="protein sequence ID" value="AMN48298.1"/>
    <property type="molecule type" value="Genomic_DNA"/>
</dbReference>
<dbReference type="PANTHER" id="PTHR23117">
    <property type="entry name" value="GUANYLATE KINASE-RELATED"/>
    <property type="match status" value="1"/>
</dbReference>
<dbReference type="SMART" id="SM00072">
    <property type="entry name" value="GuKc"/>
    <property type="match status" value="1"/>
</dbReference>
<evidence type="ECO:0000256" key="12">
    <source>
        <dbReference type="ARBA" id="ARBA00048594"/>
    </source>
</evidence>
<dbReference type="PANTHER" id="PTHR23117:SF13">
    <property type="entry name" value="GUANYLATE KINASE"/>
    <property type="match status" value="1"/>
</dbReference>
<evidence type="ECO:0000256" key="1">
    <source>
        <dbReference type="ARBA" id="ARBA00003531"/>
    </source>
</evidence>
<dbReference type="EC" id="2.7.4.8" evidence="4 13"/>
<accession>A0A127FEK4</accession>
<dbReference type="Proteomes" id="UP000070250">
    <property type="component" value="Chromosome"/>
</dbReference>
<evidence type="ECO:0000256" key="11">
    <source>
        <dbReference type="ARBA" id="ARBA00030128"/>
    </source>
</evidence>
<dbReference type="SUPFAM" id="SSF52540">
    <property type="entry name" value="P-loop containing nucleoside triphosphate hydrolases"/>
    <property type="match status" value="1"/>
</dbReference>
<proteinExistence type="inferred from homology"/>
<keyword evidence="16" id="KW-1185">Reference proteome</keyword>
<keyword evidence="10 13" id="KW-0067">ATP-binding</keyword>
<feature type="binding site" evidence="13">
    <location>
        <begin position="25"/>
        <end position="32"/>
    </location>
    <ligand>
        <name>ATP</name>
        <dbReference type="ChEBI" id="CHEBI:30616"/>
    </ligand>
</feature>
<dbReference type="PATRIC" id="fig|465721.4.peg.3115"/>
<dbReference type="Pfam" id="PF00625">
    <property type="entry name" value="Guanylate_kin"/>
    <property type="match status" value="1"/>
</dbReference>
<dbReference type="GO" id="GO:0004385">
    <property type="term" value="F:GMP kinase activity"/>
    <property type="evidence" value="ECO:0007669"/>
    <property type="project" value="UniProtKB-UniRule"/>
</dbReference>
<dbReference type="FunFam" id="3.30.63.10:FF:000005">
    <property type="entry name" value="Guanylate kinase"/>
    <property type="match status" value="1"/>
</dbReference>
<organism evidence="15 16">
    <name type="scientific">Steroidobacter denitrificans</name>
    <dbReference type="NCBI Taxonomy" id="465721"/>
    <lineage>
        <taxon>Bacteria</taxon>
        <taxon>Pseudomonadati</taxon>
        <taxon>Pseudomonadota</taxon>
        <taxon>Gammaproteobacteria</taxon>
        <taxon>Steroidobacterales</taxon>
        <taxon>Steroidobacteraceae</taxon>
        <taxon>Steroidobacter</taxon>
    </lineage>
</organism>
<evidence type="ECO:0000256" key="3">
    <source>
        <dbReference type="ARBA" id="ARBA00005790"/>
    </source>
</evidence>
<evidence type="ECO:0000313" key="15">
    <source>
        <dbReference type="EMBL" id="AMN48298.1"/>
    </source>
</evidence>
<sequence>MTVSPRCAGKESVKKLRGQLFVIAAPSGAGKTSLVRALMQHRPDLRFSISYTTRPQRPNEVDKRDYFFVDERTFEQMAATGKFLEHARVFDHHYGTSKAQVEALLEQGENVLLEIDWQGAQQIRRAMPTCHSIFILPPSREALEQRLRGRQSDSDEVIARRLRDSIGDMSHWAEFDAVVINDDFGQATSDLAAIVAGETRRFSRQRPELRPLLDRLLS</sequence>
<dbReference type="Gene3D" id="3.40.50.300">
    <property type="entry name" value="P-loop containing nucleotide triphosphate hydrolases"/>
    <property type="match status" value="1"/>
</dbReference>
<dbReference type="AlphaFoldDB" id="A0A127FEK4"/>
<dbReference type="CDD" id="cd00071">
    <property type="entry name" value="GMPK"/>
    <property type="match status" value="1"/>
</dbReference>
<evidence type="ECO:0000256" key="6">
    <source>
        <dbReference type="ARBA" id="ARBA00022490"/>
    </source>
</evidence>
<dbReference type="Gene3D" id="3.30.63.10">
    <property type="entry name" value="Guanylate Kinase phosphate binding domain"/>
    <property type="match status" value="1"/>
</dbReference>
<gene>
    <name evidence="13" type="primary">gmk</name>
    <name evidence="15" type="ORF">ACG33_14555</name>
</gene>
<comment type="function">
    <text evidence="1 13">Essential for recycling GMP and indirectly, cGMP.</text>
</comment>
<evidence type="ECO:0000256" key="13">
    <source>
        <dbReference type="HAMAP-Rule" id="MF_00328"/>
    </source>
</evidence>
<evidence type="ECO:0000256" key="2">
    <source>
        <dbReference type="ARBA" id="ARBA00004496"/>
    </source>
</evidence>
<evidence type="ECO:0000259" key="14">
    <source>
        <dbReference type="PROSITE" id="PS50052"/>
    </source>
</evidence>
<dbReference type="InterPro" id="IPR027417">
    <property type="entry name" value="P-loop_NTPase"/>
</dbReference>
<keyword evidence="9 13" id="KW-0418">Kinase</keyword>
<keyword evidence="8 13" id="KW-0547">Nucleotide-binding</keyword>
<dbReference type="InterPro" id="IPR017665">
    <property type="entry name" value="Guanylate_kinase"/>
</dbReference>
<evidence type="ECO:0000256" key="7">
    <source>
        <dbReference type="ARBA" id="ARBA00022679"/>
    </source>
</evidence>
<comment type="similarity">
    <text evidence="3 13">Belongs to the guanylate kinase family.</text>
</comment>
<comment type="subcellular location">
    <subcellularLocation>
        <location evidence="2 13">Cytoplasm</location>
    </subcellularLocation>
</comment>
<evidence type="ECO:0000256" key="10">
    <source>
        <dbReference type="ARBA" id="ARBA00022840"/>
    </source>
</evidence>
<keyword evidence="7 13" id="KW-0808">Transferase</keyword>
<reference evidence="15 16" key="1">
    <citation type="submission" date="2015-06" db="EMBL/GenBank/DDBJ databases">
        <title>A Comprehensive Approach to Explore the Metabolic and Phylogenetic Diversity of Bacterial Steroid Degradation in the Environment: Testosterone as an Example.</title>
        <authorList>
            <person name="Yang F.-C."/>
            <person name="Chen Y.-L."/>
            <person name="Yu C.-P."/>
            <person name="Tang S.-L."/>
            <person name="Wang P.-H."/>
            <person name="Ismail W."/>
            <person name="Wang C.-H."/>
            <person name="Yang C.-Y."/>
            <person name="Chiang Y.-R."/>
        </authorList>
    </citation>
    <scope>NUCLEOTIDE SEQUENCE [LARGE SCALE GENOMIC DNA]</scope>
    <source>
        <strain evidence="15 16">DSM 18526</strain>
    </source>
</reference>
<evidence type="ECO:0000256" key="4">
    <source>
        <dbReference type="ARBA" id="ARBA00012961"/>
    </source>
</evidence>
<feature type="domain" description="Guanylate kinase-like" evidence="14">
    <location>
        <begin position="18"/>
        <end position="196"/>
    </location>
</feature>
<dbReference type="GO" id="GO:0005524">
    <property type="term" value="F:ATP binding"/>
    <property type="evidence" value="ECO:0007669"/>
    <property type="project" value="UniProtKB-UniRule"/>
</dbReference>